<name>A0A0B2K1K7_9FIRM</name>
<comment type="subcellular location">
    <subcellularLocation>
        <location evidence="1">Cell membrane</location>
        <topology evidence="1">Multi-pass membrane protein</topology>
    </subcellularLocation>
</comment>
<comment type="caution">
    <text evidence="9">The sequence shown here is derived from an EMBL/GenBank/DDBJ whole genome shotgun (WGS) entry which is preliminary data.</text>
</comment>
<dbReference type="PANTHER" id="PTHR42002:SF2">
    <property type="entry name" value="ANAEROBIC C4-DICARBOXYLATE TRANSPORTER DCUC-RELATED"/>
    <property type="match status" value="1"/>
</dbReference>
<dbReference type="EMBL" id="JSCE01000143">
    <property type="protein sequence ID" value="KHM52057.1"/>
    <property type="molecule type" value="Genomic_DNA"/>
</dbReference>
<accession>A0A0B2K1K7</accession>
<evidence type="ECO:0000256" key="5">
    <source>
        <dbReference type="ARBA" id="ARBA00022692"/>
    </source>
</evidence>
<dbReference type="PANTHER" id="PTHR42002">
    <property type="entry name" value="ANAEROBIC C4-DICARBOXYLATE TRANSPORTER DCUC-RELATED"/>
    <property type="match status" value="1"/>
</dbReference>
<dbReference type="Pfam" id="PF03606">
    <property type="entry name" value="DcuC"/>
    <property type="match status" value="1"/>
</dbReference>
<feature type="transmembrane region" description="Helical" evidence="8">
    <location>
        <begin position="255"/>
        <end position="273"/>
    </location>
</feature>
<evidence type="ECO:0000256" key="3">
    <source>
        <dbReference type="ARBA" id="ARBA00022448"/>
    </source>
</evidence>
<evidence type="ECO:0000313" key="10">
    <source>
        <dbReference type="Proteomes" id="UP000030993"/>
    </source>
</evidence>
<evidence type="ECO:0000256" key="4">
    <source>
        <dbReference type="ARBA" id="ARBA00022475"/>
    </source>
</evidence>
<reference evidence="9 10" key="1">
    <citation type="journal article" date="2013" name="PLoS ONE">
        <title>Identification and characterization of three novel lipases belonging to families II and V from Anaerovibrio lipolyticus 5ST.</title>
        <authorList>
            <person name="Prive F."/>
            <person name="Kaderbhai N.N."/>
            <person name="Girdwood S."/>
            <person name="Worgan H.J."/>
            <person name="Pinloche E."/>
            <person name="Scollan N.D."/>
            <person name="Huws S.A."/>
            <person name="Newbold C.J."/>
        </authorList>
    </citation>
    <scope>NUCLEOTIDE SEQUENCE [LARGE SCALE GENOMIC DNA]</scope>
    <source>
        <strain evidence="9 10">5S</strain>
    </source>
</reference>
<keyword evidence="4" id="KW-1003">Cell membrane</keyword>
<evidence type="ECO:0000256" key="1">
    <source>
        <dbReference type="ARBA" id="ARBA00004651"/>
    </source>
</evidence>
<gene>
    <name evidence="9" type="ORF">NZ47_06920</name>
</gene>
<evidence type="ECO:0000313" key="9">
    <source>
        <dbReference type="EMBL" id="KHM52057.1"/>
    </source>
</evidence>
<feature type="transmembrane region" description="Helical" evidence="8">
    <location>
        <begin position="122"/>
        <end position="143"/>
    </location>
</feature>
<feature type="transmembrane region" description="Helical" evidence="8">
    <location>
        <begin position="24"/>
        <end position="41"/>
    </location>
</feature>
<dbReference type="AlphaFoldDB" id="A0A0B2K1K7"/>
<keyword evidence="10" id="KW-1185">Reference proteome</keyword>
<dbReference type="RefSeq" id="WP_039208264.1">
    <property type="nucleotide sequence ID" value="NZ_JSCE01000143.1"/>
</dbReference>
<dbReference type="NCBIfam" id="NF037994">
    <property type="entry name" value="DcuC_1"/>
    <property type="match status" value="1"/>
</dbReference>
<dbReference type="STRING" id="82374.NZ47_06920"/>
<keyword evidence="7 8" id="KW-0472">Membrane</keyword>
<keyword evidence="3" id="KW-0813">Transport</keyword>
<evidence type="ECO:0000256" key="6">
    <source>
        <dbReference type="ARBA" id="ARBA00022989"/>
    </source>
</evidence>
<dbReference type="GO" id="GO:0015556">
    <property type="term" value="F:C4-dicarboxylate transmembrane transporter activity"/>
    <property type="evidence" value="ECO:0007669"/>
    <property type="project" value="InterPro"/>
</dbReference>
<dbReference type="Proteomes" id="UP000030993">
    <property type="component" value="Unassembled WGS sequence"/>
</dbReference>
<feature type="transmembrane region" description="Helical" evidence="8">
    <location>
        <begin position="92"/>
        <end position="110"/>
    </location>
</feature>
<evidence type="ECO:0000256" key="7">
    <source>
        <dbReference type="ARBA" id="ARBA00023136"/>
    </source>
</evidence>
<evidence type="ECO:0000256" key="2">
    <source>
        <dbReference type="ARBA" id="ARBA00005275"/>
    </source>
</evidence>
<keyword evidence="5 8" id="KW-0812">Transmembrane</keyword>
<feature type="transmembrane region" description="Helical" evidence="8">
    <location>
        <begin position="325"/>
        <end position="352"/>
    </location>
</feature>
<organism evidence="9 10">
    <name type="scientific">Anaerovibrio lipolyticus</name>
    <dbReference type="NCBI Taxonomy" id="82374"/>
    <lineage>
        <taxon>Bacteria</taxon>
        <taxon>Bacillati</taxon>
        <taxon>Bacillota</taxon>
        <taxon>Negativicutes</taxon>
        <taxon>Selenomonadales</taxon>
        <taxon>Selenomonadaceae</taxon>
        <taxon>Anaerovibrio</taxon>
    </lineage>
</organism>
<dbReference type="InterPro" id="IPR018385">
    <property type="entry name" value="C4_dicarb_anaerob_car-like"/>
</dbReference>
<feature type="transmembrane region" description="Helical" evidence="8">
    <location>
        <begin position="293"/>
        <end position="313"/>
    </location>
</feature>
<proteinExistence type="inferred from homology"/>
<comment type="similarity">
    <text evidence="2">Belongs to the DcuC/DcuD transporter (TC 2.A.61) family.</text>
</comment>
<sequence>MLLAGIIIVILTFALIIKKVEARLVLFLAGIIMCLIGNMPEDIMPAFIKAMTNNSLVPTICTVMGFSYVMKLTECDQHLVQSISGVLKKGRVILVPLSFFLTWWISLAIPSASGCSAAVGSILIPTLIAAGVHPAMAAATVLAGTWGSAISPGNAHNPFVADLAGTDMMTVIINETPASIIASFACVAVMTAYAVIMKEGANEERSEAYRASLTEDSELNLDSFKVNPLKAIVPLVPLVLLILSSKQIAVLPEMSVALSMILGVVLGLLVTWSNAQEVCKNFFRGMGDAYSDVIGLIVCASIFTTGMSAIGLTKAMTDLMEGSQSAAAAAGTFGPFLIAVISGSGDAAAFAFNGAVTPFAEQFGLSIMNLGSLAQIAGAMGRSMSPVAGAAIICAGLAKVNPMEVTKRNALPCIAAAIALMLFL</sequence>
<dbReference type="eggNOG" id="COG3069">
    <property type="taxonomic scope" value="Bacteria"/>
</dbReference>
<evidence type="ECO:0000256" key="8">
    <source>
        <dbReference type="SAM" id="Phobius"/>
    </source>
</evidence>
<keyword evidence="6 8" id="KW-1133">Transmembrane helix</keyword>
<feature type="transmembrane region" description="Helical" evidence="8">
    <location>
        <begin position="178"/>
        <end position="196"/>
    </location>
</feature>
<dbReference type="InterPro" id="IPR004669">
    <property type="entry name" value="C4_dicarb_anaerob_car"/>
</dbReference>
<dbReference type="GO" id="GO:0005886">
    <property type="term" value="C:plasma membrane"/>
    <property type="evidence" value="ECO:0007669"/>
    <property type="project" value="UniProtKB-SubCell"/>
</dbReference>
<protein>
    <submittedName>
        <fullName evidence="9">C4-dicarboxylate ABC transporter</fullName>
    </submittedName>
</protein>